<feature type="region of interest" description="Disordered" evidence="1">
    <location>
        <begin position="133"/>
        <end position="167"/>
    </location>
</feature>
<dbReference type="Proteomes" id="UP000179807">
    <property type="component" value="Unassembled WGS sequence"/>
</dbReference>
<gene>
    <name evidence="2" type="ORF">TRFO_09232</name>
</gene>
<dbReference type="EMBL" id="MLAK01001093">
    <property type="protein sequence ID" value="OHS97812.1"/>
    <property type="molecule type" value="Genomic_DNA"/>
</dbReference>
<keyword evidence="3" id="KW-1185">Reference proteome</keyword>
<proteinExistence type="predicted"/>
<feature type="compositionally biased region" description="Basic and acidic residues" evidence="1">
    <location>
        <begin position="152"/>
        <end position="162"/>
    </location>
</feature>
<protein>
    <recommendedName>
        <fullName evidence="4">Ubiquitin-like domain-containing protein</fullName>
    </recommendedName>
</protein>
<reference evidence="2" key="1">
    <citation type="submission" date="2016-10" db="EMBL/GenBank/DDBJ databases">
        <authorList>
            <person name="Benchimol M."/>
            <person name="Almeida L.G."/>
            <person name="Vasconcelos A.T."/>
            <person name="Perreira-Neves A."/>
            <person name="Rosa I.A."/>
            <person name="Tasca T."/>
            <person name="Bogo M.R."/>
            <person name="de Souza W."/>
        </authorList>
    </citation>
    <scope>NUCLEOTIDE SEQUENCE [LARGE SCALE GENOMIC DNA]</scope>
    <source>
        <strain evidence="2">K</strain>
    </source>
</reference>
<dbReference type="AlphaFoldDB" id="A0A1J4JKN4"/>
<evidence type="ECO:0000256" key="1">
    <source>
        <dbReference type="SAM" id="MobiDB-lite"/>
    </source>
</evidence>
<name>A0A1J4JKN4_9EUKA</name>
<dbReference type="CDD" id="cd17039">
    <property type="entry name" value="Ubl_ubiquitin_like"/>
    <property type="match status" value="1"/>
</dbReference>
<dbReference type="GeneID" id="94829455"/>
<sequence>MCSQPQLRVRWPDGAFLPIIPPQDATGEDLYKMLRFACGPNQELRLCFNELTIEKDASIKSYGIKSGDTIYAYVFTVPKDNQRMIKSIEGIAREAAKINDIHLNQLEQQIENHPLEPAKHKIIRIKPLPTVLPKKPQEISENPLPTFWKPTKPPDDDKKDQKSGTLPKYSTIEEAGAFFASIGWNQWMW</sequence>
<dbReference type="InterPro" id="IPR029071">
    <property type="entry name" value="Ubiquitin-like_domsf"/>
</dbReference>
<dbReference type="VEuPathDB" id="TrichDB:TRFO_09232"/>
<evidence type="ECO:0000313" key="2">
    <source>
        <dbReference type="EMBL" id="OHS97812.1"/>
    </source>
</evidence>
<accession>A0A1J4JKN4</accession>
<organism evidence="2 3">
    <name type="scientific">Tritrichomonas foetus</name>
    <dbReference type="NCBI Taxonomy" id="1144522"/>
    <lineage>
        <taxon>Eukaryota</taxon>
        <taxon>Metamonada</taxon>
        <taxon>Parabasalia</taxon>
        <taxon>Tritrichomonadida</taxon>
        <taxon>Tritrichomonadidae</taxon>
        <taxon>Tritrichomonas</taxon>
    </lineage>
</organism>
<comment type="caution">
    <text evidence="2">The sequence shown here is derived from an EMBL/GenBank/DDBJ whole genome shotgun (WGS) entry which is preliminary data.</text>
</comment>
<evidence type="ECO:0008006" key="4">
    <source>
        <dbReference type="Google" id="ProtNLM"/>
    </source>
</evidence>
<dbReference type="RefSeq" id="XP_068350949.1">
    <property type="nucleotide sequence ID" value="XM_068494751.1"/>
</dbReference>
<evidence type="ECO:0000313" key="3">
    <source>
        <dbReference type="Proteomes" id="UP000179807"/>
    </source>
</evidence>
<dbReference type="SUPFAM" id="SSF54236">
    <property type="entry name" value="Ubiquitin-like"/>
    <property type="match status" value="1"/>
</dbReference>